<sequence length="47" mass="5245">MTQSTSKKSKAPQSREDRLKAALKANMGKRKAQAKARADADKKEQKE</sequence>
<evidence type="ECO:0000313" key="2">
    <source>
        <dbReference type="EMBL" id="MBB5723243.1"/>
    </source>
</evidence>
<name>A0A7W9BMH6_9RHOB</name>
<comment type="caution">
    <text evidence="2">The sequence shown here is derived from an EMBL/GenBank/DDBJ whole genome shotgun (WGS) entry which is preliminary data.</text>
</comment>
<feature type="compositionally biased region" description="Basic and acidic residues" evidence="1">
    <location>
        <begin position="36"/>
        <end position="47"/>
    </location>
</feature>
<evidence type="ECO:0000256" key="1">
    <source>
        <dbReference type="SAM" id="MobiDB-lite"/>
    </source>
</evidence>
<evidence type="ECO:0000313" key="3">
    <source>
        <dbReference type="Proteomes" id="UP000535415"/>
    </source>
</evidence>
<organism evidence="2 3">
    <name type="scientific">Yoonia ponticola</name>
    <dbReference type="NCBI Taxonomy" id="1524255"/>
    <lineage>
        <taxon>Bacteria</taxon>
        <taxon>Pseudomonadati</taxon>
        <taxon>Pseudomonadota</taxon>
        <taxon>Alphaproteobacteria</taxon>
        <taxon>Rhodobacterales</taxon>
        <taxon>Paracoccaceae</taxon>
        <taxon>Yoonia</taxon>
    </lineage>
</organism>
<dbReference type="Proteomes" id="UP000535415">
    <property type="component" value="Unassembled WGS sequence"/>
</dbReference>
<dbReference type="RefSeq" id="WP_183530285.1">
    <property type="nucleotide sequence ID" value="NZ_JACIJM010000009.1"/>
</dbReference>
<feature type="region of interest" description="Disordered" evidence="1">
    <location>
        <begin position="1"/>
        <end position="47"/>
    </location>
</feature>
<reference evidence="2 3" key="1">
    <citation type="submission" date="2020-08" db="EMBL/GenBank/DDBJ databases">
        <title>Genomic Encyclopedia of Type Strains, Phase IV (KMG-IV): sequencing the most valuable type-strain genomes for metagenomic binning, comparative biology and taxonomic classification.</title>
        <authorList>
            <person name="Goeker M."/>
        </authorList>
    </citation>
    <scope>NUCLEOTIDE SEQUENCE [LARGE SCALE GENOMIC DNA]</scope>
    <source>
        <strain evidence="2 3">DSM 101064</strain>
    </source>
</reference>
<keyword evidence="3" id="KW-1185">Reference proteome</keyword>
<accession>A0A7W9BMH6</accession>
<dbReference type="EMBL" id="JACIJM010000009">
    <property type="protein sequence ID" value="MBB5723243.1"/>
    <property type="molecule type" value="Genomic_DNA"/>
</dbReference>
<dbReference type="AlphaFoldDB" id="A0A7W9BMH6"/>
<proteinExistence type="predicted"/>
<protein>
    <submittedName>
        <fullName evidence="2">Uncharacterized protein</fullName>
    </submittedName>
</protein>
<gene>
    <name evidence="2" type="ORF">FHS72_002883</name>
</gene>